<dbReference type="EMBL" id="WNYA01046204">
    <property type="protein sequence ID" value="KAG8536305.1"/>
    <property type="molecule type" value="Genomic_DNA"/>
</dbReference>
<name>A0AAV6YKX4_ENGPU</name>
<keyword evidence="1" id="KW-0812">Transmembrane</keyword>
<evidence type="ECO:0000313" key="3">
    <source>
        <dbReference type="Proteomes" id="UP000824782"/>
    </source>
</evidence>
<keyword evidence="1" id="KW-0472">Membrane</keyword>
<evidence type="ECO:0000313" key="2">
    <source>
        <dbReference type="EMBL" id="KAG8536305.1"/>
    </source>
</evidence>
<gene>
    <name evidence="2" type="ORF">GDO81_026665</name>
</gene>
<keyword evidence="3" id="KW-1185">Reference proteome</keyword>
<protein>
    <submittedName>
        <fullName evidence="2">Uncharacterized protein</fullName>
    </submittedName>
</protein>
<keyword evidence="1" id="KW-1133">Transmembrane helix</keyword>
<dbReference type="Proteomes" id="UP000824782">
    <property type="component" value="Unassembled WGS sequence"/>
</dbReference>
<sequence length="71" mass="8300">MYNFHLRGALLPGDIFRRGCHPCKNLKGIFSIIIIIIIIWRWCREEGGRRVFSVTVIGVHRTCPESLWYSP</sequence>
<comment type="caution">
    <text evidence="2">The sequence shown here is derived from an EMBL/GenBank/DDBJ whole genome shotgun (WGS) entry which is preliminary data.</text>
</comment>
<organism evidence="2 3">
    <name type="scientific">Engystomops pustulosus</name>
    <name type="common">Tungara frog</name>
    <name type="synonym">Physalaemus pustulosus</name>
    <dbReference type="NCBI Taxonomy" id="76066"/>
    <lineage>
        <taxon>Eukaryota</taxon>
        <taxon>Metazoa</taxon>
        <taxon>Chordata</taxon>
        <taxon>Craniata</taxon>
        <taxon>Vertebrata</taxon>
        <taxon>Euteleostomi</taxon>
        <taxon>Amphibia</taxon>
        <taxon>Batrachia</taxon>
        <taxon>Anura</taxon>
        <taxon>Neobatrachia</taxon>
        <taxon>Hyloidea</taxon>
        <taxon>Leptodactylidae</taxon>
        <taxon>Leiuperinae</taxon>
        <taxon>Engystomops</taxon>
    </lineage>
</organism>
<reference evidence="2" key="1">
    <citation type="thesis" date="2020" institute="ProQuest LLC" country="789 East Eisenhower Parkway, Ann Arbor, MI, USA">
        <title>Comparative Genomics and Chromosome Evolution.</title>
        <authorList>
            <person name="Mudd A.B."/>
        </authorList>
    </citation>
    <scope>NUCLEOTIDE SEQUENCE</scope>
    <source>
        <strain evidence="2">237g6f4</strain>
        <tissue evidence="2">Blood</tissue>
    </source>
</reference>
<dbReference type="AlphaFoldDB" id="A0AAV6YKX4"/>
<proteinExistence type="predicted"/>
<feature type="transmembrane region" description="Helical" evidence="1">
    <location>
        <begin position="26"/>
        <end position="43"/>
    </location>
</feature>
<accession>A0AAV6YKX4</accession>
<evidence type="ECO:0000256" key="1">
    <source>
        <dbReference type="SAM" id="Phobius"/>
    </source>
</evidence>